<proteinExistence type="predicted"/>
<dbReference type="InterPro" id="IPR050297">
    <property type="entry name" value="LipidA_mod_glycosyltrf_83"/>
</dbReference>
<organism evidence="9">
    <name type="scientific">freshwater metagenome</name>
    <dbReference type="NCBI Taxonomy" id="449393"/>
    <lineage>
        <taxon>unclassified sequences</taxon>
        <taxon>metagenomes</taxon>
        <taxon>ecological metagenomes</taxon>
    </lineage>
</organism>
<feature type="transmembrane region" description="Helical" evidence="8">
    <location>
        <begin position="164"/>
        <end position="181"/>
    </location>
</feature>
<evidence type="ECO:0000256" key="1">
    <source>
        <dbReference type="ARBA" id="ARBA00004651"/>
    </source>
</evidence>
<gene>
    <name evidence="9" type="ORF">UFOPK3001_01349</name>
</gene>
<reference evidence="9" key="1">
    <citation type="submission" date="2020-05" db="EMBL/GenBank/DDBJ databases">
        <authorList>
            <person name="Chiriac C."/>
            <person name="Salcher M."/>
            <person name="Ghai R."/>
            <person name="Kavagutti S V."/>
        </authorList>
    </citation>
    <scope>NUCLEOTIDE SEQUENCE</scope>
</reference>
<evidence type="ECO:0000256" key="8">
    <source>
        <dbReference type="SAM" id="Phobius"/>
    </source>
</evidence>
<dbReference type="EMBL" id="CAFAAJ010000081">
    <property type="protein sequence ID" value="CAB4807815.1"/>
    <property type="molecule type" value="Genomic_DNA"/>
</dbReference>
<feature type="transmembrane region" description="Helical" evidence="8">
    <location>
        <begin position="296"/>
        <end position="316"/>
    </location>
</feature>
<name>A0A6J6YH55_9ZZZZ</name>
<dbReference type="PANTHER" id="PTHR33908:SF11">
    <property type="entry name" value="MEMBRANE PROTEIN"/>
    <property type="match status" value="1"/>
</dbReference>
<evidence type="ECO:0000256" key="5">
    <source>
        <dbReference type="ARBA" id="ARBA00022692"/>
    </source>
</evidence>
<keyword evidence="4" id="KW-0808">Transferase</keyword>
<keyword evidence="3" id="KW-0328">Glycosyltransferase</keyword>
<keyword evidence="7 8" id="KW-0472">Membrane</keyword>
<dbReference type="GO" id="GO:0008610">
    <property type="term" value="P:lipid biosynthetic process"/>
    <property type="evidence" value="ECO:0007669"/>
    <property type="project" value="UniProtKB-ARBA"/>
</dbReference>
<dbReference type="GO" id="GO:0005886">
    <property type="term" value="C:plasma membrane"/>
    <property type="evidence" value="ECO:0007669"/>
    <property type="project" value="UniProtKB-SubCell"/>
</dbReference>
<evidence type="ECO:0000256" key="7">
    <source>
        <dbReference type="ARBA" id="ARBA00023136"/>
    </source>
</evidence>
<protein>
    <submittedName>
        <fullName evidence="9">Unannotated protein</fullName>
    </submittedName>
</protein>
<feature type="transmembrane region" description="Helical" evidence="8">
    <location>
        <begin position="140"/>
        <end position="158"/>
    </location>
</feature>
<feature type="transmembrane region" description="Helical" evidence="8">
    <location>
        <begin position="110"/>
        <end position="133"/>
    </location>
</feature>
<keyword evidence="2" id="KW-1003">Cell membrane</keyword>
<feature type="transmembrane region" description="Helical" evidence="8">
    <location>
        <begin position="55"/>
        <end position="73"/>
    </location>
</feature>
<evidence type="ECO:0000256" key="6">
    <source>
        <dbReference type="ARBA" id="ARBA00022989"/>
    </source>
</evidence>
<feature type="transmembrane region" description="Helical" evidence="8">
    <location>
        <begin position="243"/>
        <end position="263"/>
    </location>
</feature>
<dbReference type="PANTHER" id="PTHR33908">
    <property type="entry name" value="MANNOSYLTRANSFERASE YKCB-RELATED"/>
    <property type="match status" value="1"/>
</dbReference>
<dbReference type="GO" id="GO:0016763">
    <property type="term" value="F:pentosyltransferase activity"/>
    <property type="evidence" value="ECO:0007669"/>
    <property type="project" value="TreeGrafter"/>
</dbReference>
<sequence>MVLLRLRYLFTPITADEGGYLAIARAWGRGSVLYRDVWVDRPQGLLLLFRIWNDVGLGSPVGVRLLAFVACLLGAATGGSVARRLAGPGAAWMTALAIGVLASVPQYEGFIANAELLSSALGIAALAVLLAGFWNRDRPWYRILAFAGVIEGCALSVKQSGFDAFLAGLVMLLVVVLGRRWTTRDRLLAIPAALGGMALPIVALMIHGAVTGWQRWWYAFAGYRLDQRSALRNADWDRYHQTAALMMPKLWPAIVLCVVAMLWGARRRQLGAAGLLVLWSALAILAFLLGGQFFRHYWVIFAFPLGTACGALASLVRQRAPRLVMLAGMLLVPLWSTANSLTIPRDRVGPLLSDDVRLVKSEKIGQWFEENRQPGENIYAMCASAALYGNVDTDPPYPYLWFALIPQVPGARGNLVSLMAGNDAPTFVAMFQTASLCDPSGSVEQSMANRYERIGTIEGIAMYRRVSGR</sequence>
<feature type="transmembrane region" description="Helical" evidence="8">
    <location>
        <begin position="85"/>
        <end position="104"/>
    </location>
</feature>
<comment type="subcellular location">
    <subcellularLocation>
        <location evidence="1">Cell membrane</location>
        <topology evidence="1">Multi-pass membrane protein</topology>
    </subcellularLocation>
</comment>
<evidence type="ECO:0000313" key="9">
    <source>
        <dbReference type="EMBL" id="CAB4807815.1"/>
    </source>
</evidence>
<feature type="transmembrane region" description="Helical" evidence="8">
    <location>
        <begin position="270"/>
        <end position="290"/>
    </location>
</feature>
<dbReference type="AlphaFoldDB" id="A0A6J6YH55"/>
<feature type="transmembrane region" description="Helical" evidence="8">
    <location>
        <begin position="188"/>
        <end position="210"/>
    </location>
</feature>
<evidence type="ECO:0000256" key="3">
    <source>
        <dbReference type="ARBA" id="ARBA00022676"/>
    </source>
</evidence>
<keyword evidence="6 8" id="KW-1133">Transmembrane helix</keyword>
<evidence type="ECO:0000256" key="4">
    <source>
        <dbReference type="ARBA" id="ARBA00022679"/>
    </source>
</evidence>
<evidence type="ECO:0000256" key="2">
    <source>
        <dbReference type="ARBA" id="ARBA00022475"/>
    </source>
</evidence>
<accession>A0A6J6YH55</accession>
<keyword evidence="5 8" id="KW-0812">Transmembrane</keyword>